<reference evidence="2 3" key="1">
    <citation type="journal article" date="2021" name="Sci. Rep.">
        <title>The genome of the diatom Chaetoceros tenuissimus carries an ancient integrated fragment of an extant virus.</title>
        <authorList>
            <person name="Hongo Y."/>
            <person name="Kimura K."/>
            <person name="Takaki Y."/>
            <person name="Yoshida Y."/>
            <person name="Baba S."/>
            <person name="Kobayashi G."/>
            <person name="Nagasaki K."/>
            <person name="Hano T."/>
            <person name="Tomaru Y."/>
        </authorList>
    </citation>
    <scope>NUCLEOTIDE SEQUENCE [LARGE SCALE GENOMIC DNA]</scope>
    <source>
        <strain evidence="2 3">NIES-3715</strain>
    </source>
</reference>
<comment type="caution">
    <text evidence="2">The sequence shown here is derived from an EMBL/GenBank/DDBJ whole genome shotgun (WGS) entry which is preliminary data.</text>
</comment>
<keyword evidence="3" id="KW-1185">Reference proteome</keyword>
<proteinExistence type="predicted"/>
<feature type="compositionally biased region" description="Low complexity" evidence="1">
    <location>
        <begin position="35"/>
        <end position="59"/>
    </location>
</feature>
<accession>A0AAD3D992</accession>
<evidence type="ECO:0000313" key="3">
    <source>
        <dbReference type="Proteomes" id="UP001054902"/>
    </source>
</evidence>
<dbReference type="EMBL" id="BLLK01000069">
    <property type="protein sequence ID" value="GFH60267.1"/>
    <property type="molecule type" value="Genomic_DNA"/>
</dbReference>
<feature type="region of interest" description="Disordered" evidence="1">
    <location>
        <begin position="30"/>
        <end position="73"/>
    </location>
</feature>
<evidence type="ECO:0000256" key="1">
    <source>
        <dbReference type="SAM" id="MobiDB-lite"/>
    </source>
</evidence>
<dbReference type="Proteomes" id="UP001054902">
    <property type="component" value="Unassembled WGS sequence"/>
</dbReference>
<dbReference type="AlphaFoldDB" id="A0AAD3D992"/>
<gene>
    <name evidence="2" type="ORF">CTEN210_16743</name>
</gene>
<evidence type="ECO:0000313" key="2">
    <source>
        <dbReference type="EMBL" id="GFH60267.1"/>
    </source>
</evidence>
<protein>
    <submittedName>
        <fullName evidence="2">Uncharacterized protein</fullName>
    </submittedName>
</protein>
<name>A0AAD3D992_9STRA</name>
<feature type="region of interest" description="Disordered" evidence="1">
    <location>
        <begin position="92"/>
        <end position="117"/>
    </location>
</feature>
<organism evidence="2 3">
    <name type="scientific">Chaetoceros tenuissimus</name>
    <dbReference type="NCBI Taxonomy" id="426638"/>
    <lineage>
        <taxon>Eukaryota</taxon>
        <taxon>Sar</taxon>
        <taxon>Stramenopiles</taxon>
        <taxon>Ochrophyta</taxon>
        <taxon>Bacillariophyta</taxon>
        <taxon>Coscinodiscophyceae</taxon>
        <taxon>Chaetocerotophycidae</taxon>
        <taxon>Chaetocerotales</taxon>
        <taxon>Chaetocerotaceae</taxon>
        <taxon>Chaetoceros</taxon>
    </lineage>
</organism>
<sequence length="320" mass="35568">MIGMKPTPTTKTKVFKRLNSTHVMDEDGNTYACASTPSSPDDSFSSLSCGSSVSSTPSDEGASRMPNNEDGMNGNTCSKDFRELDNIVLQIQPEGPDDEFHSPTFKEKKRAHSKSPDQVASAFSDDFVDCERRTFSSGFKGVTRSIRNLKKRGATKRERLDQDDATTLTGILSHGQKSVLTTATGFTESSGTTCVRANTTGNKHIKRRKDNISLSIPESISMNYGDDTEEMDEDKLRSMVLYPSEMVSPNQMDPKKRRAMMPLSQEMVESTLSERSLLALEMRRKLVAKEKAEQNMKKQSLPLGIIQNFFECCNVNDVID</sequence>